<dbReference type="InterPro" id="IPR019337">
    <property type="entry name" value="Telomere_length_regulation_dom"/>
</dbReference>
<evidence type="ECO:0000256" key="2">
    <source>
        <dbReference type="SAM" id="MobiDB-lite"/>
    </source>
</evidence>
<dbReference type="RefSeq" id="XP_024671826.1">
    <property type="nucleotide sequence ID" value="XM_024818799.1"/>
</dbReference>
<sequence length="1007" mass="110026">MDGLLTEVKTATNGQQSPLTRATETSHRLDVGTGEISHAAEPDTDPTSSEYILATLRAKPDQTDLSAVLTTIDPSNQRSTPKNFDIRLPSPTTAQILNVLVSTTIPDHWEALNGASKGLKSKDAKLRAAVLRCLSSVAGISGLVTSLRSLIAACRASSQRAGGSASQLQIQVILSVLSALFEPKDFVMRLYTDIETLYDSPTRKQVVWRELLSLLAAGRVLSIAAEALTLVEDSPDLKKISWIGTGSRYASWLGANICYMASKTDVASEDAWKAMASLAGRALSLGYTDHVVDEIYSGLLLEHDLPAQYGSLFGHLRTTEQTAVLEATFRCVEKKYLPDRLSSDEQDSTPTKLVGDIAALCSVLIHDRTHLQAQLTEWLSKGQGGSIRTVGLRRALLANMVDKPESLQTLLIKSLEQSGDKFYIKQAPMMNQEANTQVILLAAGHLQRVEPLMVMAAGRSGAFLNAVSNRLAASSTRARLLGMIVGTAISKLIEPAGKGMRFDLEEMESEEAAWYLSLPETADSIGSVESLKSEKHASKSQHKPVERLSSPSMPKPGQSSDSGRTKIISIEEIESDGGSEDEDDDLLPYEKPDEDPSDSDEDPTLVQRNKPTAPVYIRDLITYLRDTENIERHNLAVTTAPSLIRRKTNFGTELAENTEELALVLIGLQEQSKHTNFHERRLQSMIALIVSQPLKMGRWFSALLFDGDLSQVQRSAVLTALGLAVRELAGNGEQDARMLGLPTLPDTSFPSKKLPPGVEAWYGSDQSPIDSLTQKISQASLQPLAAHAADAMTGPNALKVRTFSSKMEVDKRRQQREEQRQKATVKDLYKVLAEGFFYPLKGRFEIMLVQFSSSTAPSYNPLFTPHILTLYLQTLTLTLSTMGPHTPYLQALTSDTLSLLLSLHTRPLADDPSILTALLALFLAITDLNIAAGSIGEERLVTEFATQVVELRDWAGQIFDRMPAGGVGGDEARDRLRTLAAGVMVRLGEVMERYQGRLMGVNSGFRY</sequence>
<dbReference type="GO" id="GO:0051083">
    <property type="term" value="P:'de novo' cotranslational protein folding"/>
    <property type="evidence" value="ECO:0007669"/>
    <property type="project" value="TreeGrafter"/>
</dbReference>
<feature type="region of interest" description="Disordered" evidence="2">
    <location>
        <begin position="1"/>
        <end position="28"/>
    </location>
</feature>
<dbReference type="InterPro" id="IPR038528">
    <property type="entry name" value="TEL2_C_sf"/>
</dbReference>
<dbReference type="EMBL" id="KZ559140">
    <property type="protein sequence ID" value="PLB37814.1"/>
    <property type="molecule type" value="Genomic_DNA"/>
</dbReference>
<feature type="domain" description="Telomere length regulation protein conserved" evidence="3">
    <location>
        <begin position="614"/>
        <end position="724"/>
    </location>
</feature>
<protein>
    <submittedName>
        <fullName evidence="4">Telomere length regulation protein-domain-containing protein</fullName>
    </submittedName>
</protein>
<dbReference type="Gene3D" id="1.25.40.720">
    <property type="entry name" value="Telomere length regulation protein 2, C-terminal domain"/>
    <property type="match status" value="1"/>
</dbReference>
<dbReference type="OrthoDB" id="10258062at2759"/>
<dbReference type="InterPro" id="IPR051970">
    <property type="entry name" value="TEL2_Regulation"/>
</dbReference>
<dbReference type="AlphaFoldDB" id="A0A2I2FB33"/>
<dbReference type="GO" id="GO:0005829">
    <property type="term" value="C:cytosol"/>
    <property type="evidence" value="ECO:0007669"/>
    <property type="project" value="TreeGrafter"/>
</dbReference>
<dbReference type="GO" id="GO:0042162">
    <property type="term" value="F:telomeric DNA binding"/>
    <property type="evidence" value="ECO:0007669"/>
    <property type="project" value="TreeGrafter"/>
</dbReference>
<dbReference type="FunFam" id="1.25.40.720:FF:000004">
    <property type="entry name" value="WGS project CABT00000000 data, contig 2.6"/>
    <property type="match status" value="1"/>
</dbReference>
<accession>A0A2I2FB33</accession>
<dbReference type="GeneID" id="36525959"/>
<dbReference type="GO" id="GO:0051879">
    <property type="term" value="F:Hsp90 protein binding"/>
    <property type="evidence" value="ECO:0007669"/>
    <property type="project" value="TreeGrafter"/>
</dbReference>
<comment type="similarity">
    <text evidence="1">Belongs to the TEL2 family.</text>
</comment>
<feature type="region of interest" description="Disordered" evidence="2">
    <location>
        <begin position="528"/>
        <end position="611"/>
    </location>
</feature>
<feature type="compositionally biased region" description="Polar residues" evidence="2">
    <location>
        <begin position="9"/>
        <end position="23"/>
    </location>
</feature>
<name>A0A2I2FB33_ASPCN</name>
<reference evidence="4 5" key="1">
    <citation type="submission" date="2017-12" db="EMBL/GenBank/DDBJ databases">
        <authorList>
            <consortium name="DOE Joint Genome Institute"/>
            <person name="Haridas S."/>
            <person name="Kjaerbolling I."/>
            <person name="Vesth T.C."/>
            <person name="Frisvad J.C."/>
            <person name="Nybo J.L."/>
            <person name="Theobald S."/>
            <person name="Kuo A."/>
            <person name="Bowyer P."/>
            <person name="Matsuda Y."/>
            <person name="Mondo S."/>
            <person name="Lyhne E.K."/>
            <person name="Kogle M.E."/>
            <person name="Clum A."/>
            <person name="Lipzen A."/>
            <person name="Salamov A."/>
            <person name="Ngan C.Y."/>
            <person name="Daum C."/>
            <person name="Chiniquy J."/>
            <person name="Barry K."/>
            <person name="LaButti K."/>
            <person name="Simmons B.A."/>
            <person name="Magnuson J.K."/>
            <person name="Mortensen U.H."/>
            <person name="Larsen T.O."/>
            <person name="Grigoriev I.V."/>
            <person name="Baker S.E."/>
            <person name="Andersen M.R."/>
            <person name="Nordberg H.P."/>
            <person name="Cantor M.N."/>
            <person name="Hua S.X."/>
        </authorList>
    </citation>
    <scope>NUCLEOTIDE SEQUENCE [LARGE SCALE GENOMIC DNA]</scope>
    <source>
        <strain evidence="4 5">CBS 102.13</strain>
    </source>
</reference>
<evidence type="ECO:0000313" key="5">
    <source>
        <dbReference type="Proteomes" id="UP000234585"/>
    </source>
</evidence>
<dbReference type="Pfam" id="PF10193">
    <property type="entry name" value="Telomere_reg-2"/>
    <property type="match status" value="1"/>
</dbReference>
<feature type="compositionally biased region" description="Polar residues" evidence="2">
    <location>
        <begin position="549"/>
        <end position="562"/>
    </location>
</feature>
<dbReference type="PANTHER" id="PTHR15830:SF10">
    <property type="entry name" value="TELOMERE LENGTH REGULATION PROTEIN TEL2 HOMOLOG"/>
    <property type="match status" value="1"/>
</dbReference>
<evidence type="ECO:0000259" key="3">
    <source>
        <dbReference type="Pfam" id="PF10193"/>
    </source>
</evidence>
<organism evidence="4 5">
    <name type="scientific">Aspergillus candidus</name>
    <dbReference type="NCBI Taxonomy" id="41067"/>
    <lineage>
        <taxon>Eukaryota</taxon>
        <taxon>Fungi</taxon>
        <taxon>Dikarya</taxon>
        <taxon>Ascomycota</taxon>
        <taxon>Pezizomycotina</taxon>
        <taxon>Eurotiomycetes</taxon>
        <taxon>Eurotiomycetidae</taxon>
        <taxon>Eurotiales</taxon>
        <taxon>Aspergillaceae</taxon>
        <taxon>Aspergillus</taxon>
        <taxon>Aspergillus subgen. Circumdati</taxon>
    </lineage>
</organism>
<feature type="compositionally biased region" description="Acidic residues" evidence="2">
    <location>
        <begin position="571"/>
        <end position="603"/>
    </location>
</feature>
<keyword evidence="5" id="KW-1185">Reference proteome</keyword>
<evidence type="ECO:0000256" key="1">
    <source>
        <dbReference type="ARBA" id="ARBA00006133"/>
    </source>
</evidence>
<dbReference type="Proteomes" id="UP000234585">
    <property type="component" value="Unassembled WGS sequence"/>
</dbReference>
<proteinExistence type="inferred from homology"/>
<evidence type="ECO:0000313" key="4">
    <source>
        <dbReference type="EMBL" id="PLB37814.1"/>
    </source>
</evidence>
<dbReference type="PANTHER" id="PTHR15830">
    <property type="entry name" value="TELOMERE LENGTH REGULATION PROTEIN TEL2 FAMILY MEMBER"/>
    <property type="match status" value="1"/>
</dbReference>
<dbReference type="STRING" id="41067.A0A2I2FB33"/>
<gene>
    <name evidence="4" type="ORF">BDW47DRAFT_34827</name>
</gene>